<dbReference type="AlphaFoldDB" id="A0A1H2CUS7"/>
<dbReference type="InterPro" id="IPR050090">
    <property type="entry name" value="Tyrosine_recombinase_XerCD"/>
</dbReference>
<dbReference type="GO" id="GO:0003677">
    <property type="term" value="F:DNA binding"/>
    <property type="evidence" value="ECO:0007669"/>
    <property type="project" value="UniProtKB-KW"/>
</dbReference>
<dbReference type="OrthoDB" id="9805859at2"/>
<proteinExistence type="predicted"/>
<dbReference type="PANTHER" id="PTHR30349:SF91">
    <property type="entry name" value="INTA PROTEIN"/>
    <property type="match status" value="1"/>
</dbReference>
<evidence type="ECO:0000259" key="3">
    <source>
        <dbReference type="PROSITE" id="PS51898"/>
    </source>
</evidence>
<dbReference type="GO" id="GO:0015074">
    <property type="term" value="P:DNA integration"/>
    <property type="evidence" value="ECO:0007669"/>
    <property type="project" value="InterPro"/>
</dbReference>
<dbReference type="PANTHER" id="PTHR30349">
    <property type="entry name" value="PHAGE INTEGRASE-RELATED"/>
    <property type="match status" value="1"/>
</dbReference>
<keyword evidence="1" id="KW-0238">DNA-binding</keyword>
<sequence>MPRTPKSAILLPDDPDVPWTIYKGVEGWQGEITVGLKPNGEPDRRKRRGQSEAIVRTKIADLYAQAKAGKVTRPGVVPKTAEYLKEWLNHPDHEWRYSTEHSSYEWAVLKYLVPGLGEWRLDQIPAKTLEDFFKGLRRTAEQEQEARVLGIRPQGLADASVHGIFRVLRSALNDAVRRGLIPRNPIELMTWVPKNVQVEFTPLEVAEVQRIIDVCRDRRNGTRWTIGLPLGLRQGEALGMPWWTAPTSTRDRDMGVDLAGGWMHVGRKAQRHRWQHGCTDPAACAKAHCKTKPCPTRWQHGCGKPAEQCTKHRVDRCPQRKPRPGCAISNHRNPQTCARVCAPDCTGHARSCPRKRGGGIVFEDPKTRSGNRPVALAARMVDDVTVHKAAQDRERRAAGDMWAEHDLVWCQPNGRPIDARADWEEWKQILRLAEVRDARVHDGRHTAATMLLLQGVDDATVMAVMGWSDRRMLARYQHVIAQLRQEATRRVTELLYGAEVQQPKKAKKKKAAEKKRRKQEKLATVDTLSIASATSGTTRNGIAPVISLFRKAKIS</sequence>
<dbReference type="Gene3D" id="1.10.443.10">
    <property type="entry name" value="Intergrase catalytic core"/>
    <property type="match status" value="1"/>
</dbReference>
<accession>A0A1H2CUS7</accession>
<dbReference type="STRING" id="113562.SAMN04489716_6885"/>
<dbReference type="InterPro" id="IPR010998">
    <property type="entry name" value="Integrase_recombinase_N"/>
</dbReference>
<dbReference type="Proteomes" id="UP000198688">
    <property type="component" value="Chromosome I"/>
</dbReference>
<dbReference type="GO" id="GO:0006310">
    <property type="term" value="P:DNA recombination"/>
    <property type="evidence" value="ECO:0007669"/>
    <property type="project" value="UniProtKB-KW"/>
</dbReference>
<dbReference type="EMBL" id="LT629758">
    <property type="protein sequence ID" value="SDT74124.1"/>
    <property type="molecule type" value="Genomic_DNA"/>
</dbReference>
<feature type="domain" description="Tyr recombinase" evidence="3">
    <location>
        <begin position="198"/>
        <end position="489"/>
    </location>
</feature>
<dbReference type="PROSITE" id="PS51898">
    <property type="entry name" value="TYR_RECOMBINASE"/>
    <property type="match status" value="1"/>
</dbReference>
<evidence type="ECO:0000256" key="2">
    <source>
        <dbReference type="ARBA" id="ARBA00023172"/>
    </source>
</evidence>
<dbReference type="InterPro" id="IPR013762">
    <property type="entry name" value="Integrase-like_cat_sf"/>
</dbReference>
<evidence type="ECO:0000256" key="1">
    <source>
        <dbReference type="ARBA" id="ARBA00023125"/>
    </source>
</evidence>
<dbReference type="RefSeq" id="WP_092550627.1">
    <property type="nucleotide sequence ID" value="NZ_LT629758.1"/>
</dbReference>
<protein>
    <submittedName>
        <fullName evidence="4">Phage integrase family protein</fullName>
    </submittedName>
</protein>
<dbReference type="Gene3D" id="1.10.150.130">
    <property type="match status" value="1"/>
</dbReference>
<dbReference type="SUPFAM" id="SSF56349">
    <property type="entry name" value="DNA breaking-rejoining enzymes"/>
    <property type="match status" value="2"/>
</dbReference>
<dbReference type="Pfam" id="PF00589">
    <property type="entry name" value="Phage_integrase"/>
    <property type="match status" value="1"/>
</dbReference>
<gene>
    <name evidence="4" type="ORF">SAMN04489716_6885</name>
</gene>
<evidence type="ECO:0000313" key="5">
    <source>
        <dbReference type="Proteomes" id="UP000198688"/>
    </source>
</evidence>
<organism evidence="4 5">
    <name type="scientific">Actinoplanes derwentensis</name>
    <dbReference type="NCBI Taxonomy" id="113562"/>
    <lineage>
        <taxon>Bacteria</taxon>
        <taxon>Bacillati</taxon>
        <taxon>Actinomycetota</taxon>
        <taxon>Actinomycetes</taxon>
        <taxon>Micromonosporales</taxon>
        <taxon>Micromonosporaceae</taxon>
        <taxon>Actinoplanes</taxon>
    </lineage>
</organism>
<keyword evidence="5" id="KW-1185">Reference proteome</keyword>
<dbReference type="InterPro" id="IPR002104">
    <property type="entry name" value="Integrase_catalytic"/>
</dbReference>
<dbReference type="InterPro" id="IPR011010">
    <property type="entry name" value="DNA_brk_join_enz"/>
</dbReference>
<keyword evidence="2" id="KW-0233">DNA recombination</keyword>
<evidence type="ECO:0000313" key="4">
    <source>
        <dbReference type="EMBL" id="SDT74124.1"/>
    </source>
</evidence>
<name>A0A1H2CUS7_9ACTN</name>
<reference evidence="4 5" key="1">
    <citation type="submission" date="2016-10" db="EMBL/GenBank/DDBJ databases">
        <authorList>
            <person name="de Groot N.N."/>
        </authorList>
    </citation>
    <scope>NUCLEOTIDE SEQUENCE [LARGE SCALE GENOMIC DNA]</scope>
    <source>
        <strain evidence="4 5">DSM 43941</strain>
    </source>
</reference>